<dbReference type="InterPro" id="IPR050142">
    <property type="entry name" value="MADS-box/MEF2_TF"/>
</dbReference>
<evidence type="ECO:0000313" key="8">
    <source>
        <dbReference type="EMBL" id="CAG8496919.1"/>
    </source>
</evidence>
<comment type="caution">
    <text evidence="8">The sequence shown here is derived from an EMBL/GenBank/DDBJ whole genome shotgun (WGS) entry which is preliminary data.</text>
</comment>
<dbReference type="SMART" id="SM00432">
    <property type="entry name" value="MADS"/>
    <property type="match status" value="1"/>
</dbReference>
<dbReference type="Gene3D" id="3.40.1810.10">
    <property type="entry name" value="Transcription factor, MADS-box"/>
    <property type="match status" value="1"/>
</dbReference>
<feature type="region of interest" description="Disordered" evidence="6">
    <location>
        <begin position="125"/>
        <end position="146"/>
    </location>
</feature>
<dbReference type="CDD" id="cd00266">
    <property type="entry name" value="MADS_SRF_like"/>
    <property type="match status" value="1"/>
</dbReference>
<dbReference type="PRINTS" id="PR00404">
    <property type="entry name" value="MADSDOMAIN"/>
</dbReference>
<keyword evidence="5" id="KW-0539">Nucleus</keyword>
<feature type="region of interest" description="Disordered" evidence="6">
    <location>
        <begin position="1"/>
        <end position="49"/>
    </location>
</feature>
<dbReference type="SUPFAM" id="SSF55455">
    <property type="entry name" value="SRF-like"/>
    <property type="match status" value="1"/>
</dbReference>
<keyword evidence="9" id="KW-1185">Reference proteome</keyword>
<comment type="subcellular location">
    <subcellularLocation>
        <location evidence="1">Nucleus</location>
    </subcellularLocation>
</comment>
<dbReference type="InterPro" id="IPR033897">
    <property type="entry name" value="SRF-like_MADS-box"/>
</dbReference>
<dbReference type="Proteomes" id="UP000789901">
    <property type="component" value="Unassembled WGS sequence"/>
</dbReference>
<protein>
    <submittedName>
        <fullName evidence="8">27290_t:CDS:1</fullName>
    </submittedName>
</protein>
<accession>A0ABM8W0Y9</accession>
<dbReference type="InterPro" id="IPR002100">
    <property type="entry name" value="TF_MADSbox"/>
</dbReference>
<dbReference type="Pfam" id="PF00319">
    <property type="entry name" value="SRF-TF"/>
    <property type="match status" value="1"/>
</dbReference>
<evidence type="ECO:0000259" key="7">
    <source>
        <dbReference type="PROSITE" id="PS50066"/>
    </source>
</evidence>
<keyword evidence="2" id="KW-0805">Transcription regulation</keyword>
<feature type="domain" description="MADS-box" evidence="7">
    <location>
        <begin position="45"/>
        <end position="105"/>
    </location>
</feature>
<evidence type="ECO:0000256" key="2">
    <source>
        <dbReference type="ARBA" id="ARBA00023015"/>
    </source>
</evidence>
<evidence type="ECO:0000256" key="1">
    <source>
        <dbReference type="ARBA" id="ARBA00004123"/>
    </source>
</evidence>
<keyword evidence="4" id="KW-0804">Transcription</keyword>
<name>A0ABM8W0Y9_GIGMA</name>
<gene>
    <name evidence="8" type="ORF">GMARGA_LOCUS2004</name>
</gene>
<dbReference type="InterPro" id="IPR036879">
    <property type="entry name" value="TF_MADSbox_sf"/>
</dbReference>
<evidence type="ECO:0000313" key="9">
    <source>
        <dbReference type="Proteomes" id="UP000789901"/>
    </source>
</evidence>
<reference evidence="8 9" key="1">
    <citation type="submission" date="2021-06" db="EMBL/GenBank/DDBJ databases">
        <authorList>
            <person name="Kallberg Y."/>
            <person name="Tangrot J."/>
            <person name="Rosling A."/>
        </authorList>
    </citation>
    <scope>NUCLEOTIDE SEQUENCE [LARGE SCALE GENOMIC DNA]</scope>
    <source>
        <strain evidence="8 9">120-4 pot B 10/14</strain>
    </source>
</reference>
<sequence>MSGLASPNNQRKQSNASGHSVDLAEPSTLKGSSKQETGPKSEKRAGRRKIKIEYIDDKSRRHITFSKRKAGIMKKAYELSTLTGTQVLLLVVSETGLVYTFTTPKLQPLVTKPEGKNLIQACLNAPDAPSGQDPPNTARSAQNAPVYGNDGSAPVDANGDVYSGQLSQTQPSYALGLSPYNQYSGIPNMTLGTSGIASQYMSSAGYPQYGQQHLNQYAPNNYMQQYWGPGGNKVPQYSNQSPEKK</sequence>
<dbReference type="PANTHER" id="PTHR48019">
    <property type="entry name" value="SERUM RESPONSE FACTOR HOMOLOG"/>
    <property type="match status" value="1"/>
</dbReference>
<evidence type="ECO:0000256" key="4">
    <source>
        <dbReference type="ARBA" id="ARBA00023163"/>
    </source>
</evidence>
<evidence type="ECO:0000256" key="5">
    <source>
        <dbReference type="ARBA" id="ARBA00023242"/>
    </source>
</evidence>
<keyword evidence="3" id="KW-0238">DNA-binding</keyword>
<evidence type="ECO:0000256" key="3">
    <source>
        <dbReference type="ARBA" id="ARBA00023125"/>
    </source>
</evidence>
<organism evidence="8 9">
    <name type="scientific">Gigaspora margarita</name>
    <dbReference type="NCBI Taxonomy" id="4874"/>
    <lineage>
        <taxon>Eukaryota</taxon>
        <taxon>Fungi</taxon>
        <taxon>Fungi incertae sedis</taxon>
        <taxon>Mucoromycota</taxon>
        <taxon>Glomeromycotina</taxon>
        <taxon>Glomeromycetes</taxon>
        <taxon>Diversisporales</taxon>
        <taxon>Gigasporaceae</taxon>
        <taxon>Gigaspora</taxon>
    </lineage>
</organism>
<feature type="compositionally biased region" description="Polar residues" evidence="6">
    <location>
        <begin position="133"/>
        <end position="143"/>
    </location>
</feature>
<dbReference type="PROSITE" id="PS00350">
    <property type="entry name" value="MADS_BOX_1"/>
    <property type="match status" value="1"/>
</dbReference>
<evidence type="ECO:0000256" key="6">
    <source>
        <dbReference type="SAM" id="MobiDB-lite"/>
    </source>
</evidence>
<feature type="compositionally biased region" description="Polar residues" evidence="6">
    <location>
        <begin position="1"/>
        <end position="18"/>
    </location>
</feature>
<proteinExistence type="predicted"/>
<dbReference type="EMBL" id="CAJVQB010000586">
    <property type="protein sequence ID" value="CAG8496919.1"/>
    <property type="molecule type" value="Genomic_DNA"/>
</dbReference>
<dbReference type="PROSITE" id="PS50066">
    <property type="entry name" value="MADS_BOX_2"/>
    <property type="match status" value="1"/>
</dbReference>